<sequence length="193" mass="21676">MTSDRNSDRFLDAAREVILSVGWKRATLTDVARRAGVSRMTVYRAYPDMQSILADLMTREWTAQIAGVVATREIDEDDVPGVFARKFTAAVSALRSDELFRRIIEVDPEQLLPYLIDRRGRSQDVVIDLLAGRIETAQRLQQVRAGNPLLIARSLMLAAHGFAISASTMHGDRLTQVDFDTELTTLVRRYLAP</sequence>
<dbReference type="InterPro" id="IPR009057">
    <property type="entry name" value="Homeodomain-like_sf"/>
</dbReference>
<proteinExistence type="predicted"/>
<dbReference type="GO" id="GO:0000976">
    <property type="term" value="F:transcription cis-regulatory region binding"/>
    <property type="evidence" value="ECO:0007669"/>
    <property type="project" value="TreeGrafter"/>
</dbReference>
<dbReference type="InterPro" id="IPR050109">
    <property type="entry name" value="HTH-type_TetR-like_transc_reg"/>
</dbReference>
<keyword evidence="1 2" id="KW-0238">DNA-binding</keyword>
<evidence type="ECO:0000256" key="1">
    <source>
        <dbReference type="ARBA" id="ARBA00023125"/>
    </source>
</evidence>
<evidence type="ECO:0000313" key="4">
    <source>
        <dbReference type="EMBL" id="BBH16604.1"/>
    </source>
</evidence>
<protein>
    <submittedName>
        <fullName evidence="4">TetR family transcriptional regulator</fullName>
    </submittedName>
</protein>
<dbReference type="PROSITE" id="PS50977">
    <property type="entry name" value="HTH_TETR_2"/>
    <property type="match status" value="1"/>
</dbReference>
<evidence type="ECO:0000259" key="3">
    <source>
        <dbReference type="PROSITE" id="PS50977"/>
    </source>
</evidence>
<feature type="DNA-binding region" description="H-T-H motif" evidence="2">
    <location>
        <begin position="27"/>
        <end position="46"/>
    </location>
</feature>
<dbReference type="SUPFAM" id="SSF46689">
    <property type="entry name" value="Homeodomain-like"/>
    <property type="match status" value="1"/>
</dbReference>
<gene>
    <name evidence="4" type="ORF">Back2_08910</name>
</gene>
<dbReference type="PANTHER" id="PTHR30055">
    <property type="entry name" value="HTH-TYPE TRANSCRIPTIONAL REGULATOR RUTR"/>
    <property type="match status" value="1"/>
</dbReference>
<evidence type="ECO:0000256" key="2">
    <source>
        <dbReference type="PROSITE-ProRule" id="PRU00335"/>
    </source>
</evidence>
<dbReference type="RefSeq" id="WP_125567121.1">
    <property type="nucleotide sequence ID" value="NZ_AP019307.1"/>
</dbReference>
<dbReference type="Proteomes" id="UP000271573">
    <property type="component" value="Chromosome"/>
</dbReference>
<evidence type="ECO:0000313" key="5">
    <source>
        <dbReference type="Proteomes" id="UP000271573"/>
    </source>
</evidence>
<feature type="domain" description="HTH tetR-type" evidence="3">
    <location>
        <begin position="4"/>
        <end position="64"/>
    </location>
</feature>
<dbReference type="GO" id="GO:0003700">
    <property type="term" value="F:DNA-binding transcription factor activity"/>
    <property type="evidence" value="ECO:0007669"/>
    <property type="project" value="TreeGrafter"/>
</dbReference>
<keyword evidence="5" id="KW-1185">Reference proteome</keyword>
<dbReference type="AlphaFoldDB" id="A0A3G9IZJ0"/>
<organism evidence="4 5">
    <name type="scientific">Nocardioides baekrokdamisoli</name>
    <dbReference type="NCBI Taxonomy" id="1804624"/>
    <lineage>
        <taxon>Bacteria</taxon>
        <taxon>Bacillati</taxon>
        <taxon>Actinomycetota</taxon>
        <taxon>Actinomycetes</taxon>
        <taxon>Propionibacteriales</taxon>
        <taxon>Nocardioidaceae</taxon>
        <taxon>Nocardioides</taxon>
    </lineage>
</organism>
<accession>A0A3G9IZJ0</accession>
<dbReference type="Pfam" id="PF00440">
    <property type="entry name" value="TetR_N"/>
    <property type="match status" value="1"/>
</dbReference>
<dbReference type="OrthoDB" id="6077212at2"/>
<dbReference type="KEGG" id="nbe:Back2_08910"/>
<dbReference type="Gene3D" id="1.10.357.10">
    <property type="entry name" value="Tetracycline Repressor, domain 2"/>
    <property type="match status" value="1"/>
</dbReference>
<dbReference type="PRINTS" id="PR00455">
    <property type="entry name" value="HTHTETR"/>
</dbReference>
<reference evidence="4 5" key="1">
    <citation type="submission" date="2018-11" db="EMBL/GenBank/DDBJ databases">
        <title>Complete genome sequence of Nocardioides baekrokdamisoli strain KCTC 39748.</title>
        <authorList>
            <person name="Kang S.W."/>
            <person name="Lee K.C."/>
            <person name="Kim K.K."/>
            <person name="Kim J.S."/>
            <person name="Kim D.S."/>
            <person name="Ko S.H."/>
            <person name="Yang S.H."/>
            <person name="Shin Y.K."/>
            <person name="Lee J.S."/>
        </authorList>
    </citation>
    <scope>NUCLEOTIDE SEQUENCE [LARGE SCALE GENOMIC DNA]</scope>
    <source>
        <strain evidence="4 5">KCTC 39748</strain>
    </source>
</reference>
<dbReference type="InterPro" id="IPR001647">
    <property type="entry name" value="HTH_TetR"/>
</dbReference>
<name>A0A3G9IZJ0_9ACTN</name>
<dbReference type="EMBL" id="AP019307">
    <property type="protein sequence ID" value="BBH16604.1"/>
    <property type="molecule type" value="Genomic_DNA"/>
</dbReference>
<dbReference type="PANTHER" id="PTHR30055:SF153">
    <property type="entry name" value="HTH-TYPE TRANSCRIPTIONAL REPRESSOR RV3405C"/>
    <property type="match status" value="1"/>
</dbReference>